<feature type="domain" description="DUF4942" evidence="2">
    <location>
        <begin position="82"/>
        <end position="270"/>
    </location>
</feature>
<dbReference type="Pfam" id="PF13708">
    <property type="entry name" value="DUF4942"/>
    <property type="match status" value="1"/>
</dbReference>
<organism evidence="3 4">
    <name type="scientific">Erwinia tracheiphila</name>
    <dbReference type="NCBI Taxonomy" id="65700"/>
    <lineage>
        <taxon>Bacteria</taxon>
        <taxon>Pseudomonadati</taxon>
        <taxon>Pseudomonadota</taxon>
        <taxon>Gammaproteobacteria</taxon>
        <taxon>Enterobacterales</taxon>
        <taxon>Erwiniaceae</taxon>
        <taxon>Erwinia</taxon>
    </lineage>
</organism>
<evidence type="ECO:0000259" key="2">
    <source>
        <dbReference type="Pfam" id="PF13708"/>
    </source>
</evidence>
<sequence length="310" mass="35852">MQTEAEVLTDHTDVICSTSIERIVTGRNAALVQIETLMQQLDDISTLTRSIGGGKANEWGVRQYRYDCWLMEDTDTAMKAITRNIDRDIWRDLMKKSGMLAIMDAQARDEWYNSLEKEDIPAISEANILSTFEQLHLNKGEMFERGVINVFKGLSWDFKTNSPCKFDAKIIVTGLVKYDRWGFGMNWGWQRDRLADLERMLMLLDGKPVPDNRADVTRRLGDHIHANRHSNRYEDEMFVIKYFQKGTAHITFKRPELVDKLNDIIARHYPGGWQRDEREVSCPMPSQVSQRKPDGNGIPKRCAKEKAHVN</sequence>
<evidence type="ECO:0000313" key="3">
    <source>
        <dbReference type="EMBL" id="AXF75613.1"/>
    </source>
</evidence>
<evidence type="ECO:0000256" key="1">
    <source>
        <dbReference type="SAM" id="MobiDB-lite"/>
    </source>
</evidence>
<proteinExistence type="predicted"/>
<gene>
    <name evidence="3" type="ORF">AV903_05120</name>
</gene>
<dbReference type="RefSeq" id="WP_233478550.1">
    <property type="nucleotide sequence ID" value="NZ_CP013970.1"/>
</dbReference>
<evidence type="ECO:0000313" key="4">
    <source>
        <dbReference type="Proteomes" id="UP000264980"/>
    </source>
</evidence>
<accession>A0A345CQ96</accession>
<feature type="region of interest" description="Disordered" evidence="1">
    <location>
        <begin position="284"/>
        <end position="310"/>
    </location>
</feature>
<dbReference type="InterPro" id="IPR031339">
    <property type="entry name" value="DUF4942"/>
</dbReference>
<name>A0A345CQ96_9GAMM</name>
<dbReference type="Proteomes" id="UP000264980">
    <property type="component" value="Chromosome"/>
</dbReference>
<protein>
    <submittedName>
        <fullName evidence="3">DUF4942 domain-containing protein</fullName>
    </submittedName>
</protein>
<dbReference type="AlphaFoldDB" id="A0A345CQ96"/>
<reference evidence="3 4" key="1">
    <citation type="submission" date="2016-01" db="EMBL/GenBank/DDBJ databases">
        <authorList>
            <person name="Oliw E.H."/>
        </authorList>
    </citation>
    <scope>NUCLEOTIDE SEQUENCE [LARGE SCALE GENOMIC DNA]</scope>
    <source>
        <strain evidence="3 4">MDcuke</strain>
    </source>
</reference>
<dbReference type="EMBL" id="CP013970">
    <property type="protein sequence ID" value="AXF75613.1"/>
    <property type="molecule type" value="Genomic_DNA"/>
</dbReference>